<dbReference type="AlphaFoldDB" id="A0A6B3L6F4"/>
<dbReference type="InterPro" id="IPR007076">
    <property type="entry name" value="TfoX_N"/>
</dbReference>
<protein>
    <submittedName>
        <fullName evidence="2">TfoX/Sxy family protein</fullName>
    </submittedName>
</protein>
<gene>
    <name evidence="2" type="ORF">G3M56_001950</name>
</gene>
<reference evidence="2 3" key="1">
    <citation type="submission" date="2020-12" db="EMBL/GenBank/DDBJ databases">
        <title>Sulforoseuscoccus oceanibium gen. nov., sp. nov., a representative of the phylum Verrucomicrobia with special cytoplasmic membrane, and proposal of Sulforoseuscoccusaceae fam. nov.</title>
        <authorList>
            <person name="Xi F."/>
        </authorList>
    </citation>
    <scope>NUCLEOTIDE SEQUENCE [LARGE SCALE GENOMIC DNA]</scope>
    <source>
        <strain evidence="2 3">T37</strain>
    </source>
</reference>
<dbReference type="EMBL" id="CP066776">
    <property type="protein sequence ID" value="QQL45378.1"/>
    <property type="molecule type" value="Genomic_DNA"/>
</dbReference>
<evidence type="ECO:0000313" key="3">
    <source>
        <dbReference type="Proteomes" id="UP000475117"/>
    </source>
</evidence>
<name>A0A6B3L6F4_9BACT</name>
<proteinExistence type="predicted"/>
<evidence type="ECO:0000259" key="1">
    <source>
        <dbReference type="Pfam" id="PF04993"/>
    </source>
</evidence>
<dbReference type="Gene3D" id="3.30.1460.30">
    <property type="entry name" value="YgaC/TfoX-N like chaperone"/>
    <property type="match status" value="1"/>
</dbReference>
<dbReference type="Pfam" id="PF04993">
    <property type="entry name" value="TfoX_N"/>
    <property type="match status" value="1"/>
</dbReference>
<accession>A0A6B3L6F4</accession>
<sequence length="109" mass="11947">MAYDLQLADRVQYLLGDRPDLTVRKMFGGIAFQLGDHMACGVLGGELIVRCPKEGTEGLLEAPGTRPFDFTGKAIRGFVMVEVDSLDDEALAAWVLRGMEYAESLPPKK</sequence>
<dbReference type="KEGG" id="soa:G3M56_001950"/>
<dbReference type="SUPFAM" id="SSF159894">
    <property type="entry name" value="YgaC/TfoX-N like"/>
    <property type="match status" value="1"/>
</dbReference>
<dbReference type="Proteomes" id="UP000475117">
    <property type="component" value="Chromosome"/>
</dbReference>
<organism evidence="2 3">
    <name type="scientific">Sulfuriroseicoccus oceanibius</name>
    <dbReference type="NCBI Taxonomy" id="2707525"/>
    <lineage>
        <taxon>Bacteria</taxon>
        <taxon>Pseudomonadati</taxon>
        <taxon>Verrucomicrobiota</taxon>
        <taxon>Verrucomicrobiia</taxon>
        <taxon>Verrucomicrobiales</taxon>
        <taxon>Verrucomicrobiaceae</taxon>
        <taxon>Sulfuriroseicoccus</taxon>
    </lineage>
</organism>
<feature type="domain" description="TfoX N-terminal" evidence="1">
    <location>
        <begin position="15"/>
        <end position="100"/>
    </location>
</feature>
<dbReference type="RefSeq" id="WP_164365219.1">
    <property type="nucleotide sequence ID" value="NZ_CP066776.1"/>
</dbReference>
<evidence type="ECO:0000313" key="2">
    <source>
        <dbReference type="EMBL" id="QQL45378.1"/>
    </source>
</evidence>
<keyword evidence="3" id="KW-1185">Reference proteome</keyword>